<proteinExistence type="predicted"/>
<evidence type="ECO:0000259" key="1">
    <source>
        <dbReference type="Pfam" id="PF23309"/>
    </source>
</evidence>
<reference evidence="2" key="1">
    <citation type="journal article" date="2014" name="Nat. Genet.">
        <title>Genome and transcriptome of the porcine whipworm Trichuris suis.</title>
        <authorList>
            <person name="Jex A.R."/>
            <person name="Nejsum P."/>
            <person name="Schwarz E.M."/>
            <person name="Hu L."/>
            <person name="Young N.D."/>
            <person name="Hall R.S."/>
            <person name="Korhonen P.K."/>
            <person name="Liao S."/>
            <person name="Thamsborg S."/>
            <person name="Xia J."/>
            <person name="Xu P."/>
            <person name="Wang S."/>
            <person name="Scheerlinck J.P."/>
            <person name="Hofmann A."/>
            <person name="Sternberg P.W."/>
            <person name="Wang J."/>
            <person name="Gasser R.B."/>
        </authorList>
    </citation>
    <scope>NUCLEOTIDE SEQUENCE [LARGE SCALE GENOMIC DNA]</scope>
    <source>
        <strain evidence="2">DCEP-RM93F</strain>
    </source>
</reference>
<protein>
    <recommendedName>
        <fullName evidence="1">DUF7083 domain-containing protein</fullName>
    </recommendedName>
</protein>
<feature type="domain" description="DUF7083" evidence="1">
    <location>
        <begin position="117"/>
        <end position="159"/>
    </location>
</feature>
<name>A0A085NQU6_9BILA</name>
<sequence>MLYGITAEQGVECLTCWKARKMPTYQIAMYTAEMVEEFSGAEEAAAGDRSHTRSSSGLFRETSAAVNLAWKRKSGRKESEREVKVLLETDLKWAIVLLWSLMVALNREKPPQQPSLDSLAASITEFAYDPDNGITFEAWFKRFEAVFTVDCATLGDKAKSYSGYKFPCSTCLKLQKRESDDFVTYAGIVNRACEDFQFGTLTTDQSKYPIFICGLRAPHDAELRLQLPNKMESDTGISIKKLTEECIWFIQLRQDFKLVESNAAPAEYAFSVSALSSEKSRRTGQQKPHSQVATAPRTSAEQLRTPCWLCGSMHFVRVCPYKKHTCAQCGKSGHRESYYSSSAKH</sequence>
<gene>
    <name evidence="2" type="ORF">M514_15952</name>
</gene>
<accession>A0A085NQU6</accession>
<dbReference type="EMBL" id="KL367480">
    <property type="protein sequence ID" value="KFD71842.1"/>
    <property type="molecule type" value="Genomic_DNA"/>
</dbReference>
<evidence type="ECO:0000313" key="2">
    <source>
        <dbReference type="EMBL" id="KFD71842.1"/>
    </source>
</evidence>
<dbReference type="InterPro" id="IPR055510">
    <property type="entry name" value="DUF7083"/>
</dbReference>
<dbReference type="AlphaFoldDB" id="A0A085NQU6"/>
<dbReference type="Pfam" id="PF23309">
    <property type="entry name" value="DUF7083"/>
    <property type="match status" value="1"/>
</dbReference>
<dbReference type="Proteomes" id="UP000030758">
    <property type="component" value="Unassembled WGS sequence"/>
</dbReference>
<organism evidence="2">
    <name type="scientific">Trichuris suis</name>
    <name type="common">pig whipworm</name>
    <dbReference type="NCBI Taxonomy" id="68888"/>
    <lineage>
        <taxon>Eukaryota</taxon>
        <taxon>Metazoa</taxon>
        <taxon>Ecdysozoa</taxon>
        <taxon>Nematoda</taxon>
        <taxon>Enoplea</taxon>
        <taxon>Dorylaimia</taxon>
        <taxon>Trichinellida</taxon>
        <taxon>Trichuridae</taxon>
        <taxon>Trichuris</taxon>
    </lineage>
</organism>